<reference evidence="5 6" key="1">
    <citation type="submission" date="2015-07" db="EMBL/GenBank/DDBJ databases">
        <title>Whole genome sequence of Thermanaerothrix daxensis DSM 23592.</title>
        <authorList>
            <person name="Hemp J."/>
            <person name="Ward L.M."/>
            <person name="Pace L.A."/>
            <person name="Fischer W.W."/>
        </authorList>
    </citation>
    <scope>NUCLEOTIDE SEQUENCE [LARGE SCALE GENOMIC DNA]</scope>
    <source>
        <strain evidence="5 6">GNS-1</strain>
    </source>
</reference>
<organism evidence="5 6">
    <name type="scientific">Thermanaerothrix daxensis</name>
    <dbReference type="NCBI Taxonomy" id="869279"/>
    <lineage>
        <taxon>Bacteria</taxon>
        <taxon>Bacillati</taxon>
        <taxon>Chloroflexota</taxon>
        <taxon>Anaerolineae</taxon>
        <taxon>Anaerolineales</taxon>
        <taxon>Anaerolineaceae</taxon>
        <taxon>Thermanaerothrix</taxon>
    </lineage>
</organism>
<keyword evidence="1" id="KW-0547">Nucleotide-binding</keyword>
<evidence type="ECO:0000313" key="6">
    <source>
        <dbReference type="Proteomes" id="UP000050544"/>
    </source>
</evidence>
<dbReference type="OrthoDB" id="9808166at2"/>
<dbReference type="Gene3D" id="3.40.50.300">
    <property type="entry name" value="P-loop containing nucleotide triphosphate hydrolases"/>
    <property type="match status" value="1"/>
</dbReference>
<keyword evidence="6" id="KW-1185">Reference proteome</keyword>
<keyword evidence="3" id="KW-0238">DNA-binding</keyword>
<dbReference type="GO" id="GO:0005829">
    <property type="term" value="C:cytosol"/>
    <property type="evidence" value="ECO:0007669"/>
    <property type="project" value="TreeGrafter"/>
</dbReference>
<evidence type="ECO:0000259" key="4">
    <source>
        <dbReference type="SMART" id="SM00534"/>
    </source>
</evidence>
<dbReference type="EMBL" id="LGKO01000002">
    <property type="protein sequence ID" value="KPL84585.1"/>
    <property type="molecule type" value="Genomic_DNA"/>
</dbReference>
<evidence type="ECO:0000313" key="5">
    <source>
        <dbReference type="EMBL" id="KPL84585.1"/>
    </source>
</evidence>
<dbReference type="GO" id="GO:0005524">
    <property type="term" value="F:ATP binding"/>
    <property type="evidence" value="ECO:0007669"/>
    <property type="project" value="UniProtKB-KW"/>
</dbReference>
<protein>
    <submittedName>
        <fullName evidence="5">DNA mismatch repair protein MutS</fullName>
    </submittedName>
</protein>
<dbReference type="PATRIC" id="fig|869279.4.peg.1168"/>
<dbReference type="STRING" id="869279.SE15_05820"/>
<accession>A0A0P6XPW4</accession>
<gene>
    <name evidence="5" type="ORF">SE15_05820</name>
</gene>
<dbReference type="GO" id="GO:0140664">
    <property type="term" value="F:ATP-dependent DNA damage sensor activity"/>
    <property type="evidence" value="ECO:0007669"/>
    <property type="project" value="InterPro"/>
</dbReference>
<dbReference type="InterPro" id="IPR045076">
    <property type="entry name" value="MutS"/>
</dbReference>
<dbReference type="Proteomes" id="UP000050544">
    <property type="component" value="Unassembled WGS sequence"/>
</dbReference>
<dbReference type="SUPFAM" id="SSF52540">
    <property type="entry name" value="P-loop containing nucleoside triphosphate hydrolases"/>
    <property type="match status" value="1"/>
</dbReference>
<dbReference type="GO" id="GO:0006298">
    <property type="term" value="P:mismatch repair"/>
    <property type="evidence" value="ECO:0007669"/>
    <property type="project" value="InterPro"/>
</dbReference>
<keyword evidence="2" id="KW-0067">ATP-binding</keyword>
<dbReference type="GO" id="GO:0030983">
    <property type="term" value="F:mismatched DNA binding"/>
    <property type="evidence" value="ECO:0007669"/>
    <property type="project" value="InterPro"/>
</dbReference>
<evidence type="ECO:0000256" key="2">
    <source>
        <dbReference type="ARBA" id="ARBA00022840"/>
    </source>
</evidence>
<dbReference type="PANTHER" id="PTHR11361:SF34">
    <property type="entry name" value="DNA MISMATCH REPAIR PROTEIN MSH1, MITOCHONDRIAL"/>
    <property type="match status" value="1"/>
</dbReference>
<dbReference type="SMART" id="SM00534">
    <property type="entry name" value="MUTSac"/>
    <property type="match status" value="1"/>
</dbReference>
<dbReference type="InterPro" id="IPR000432">
    <property type="entry name" value="DNA_mismatch_repair_MutS_C"/>
</dbReference>
<evidence type="ECO:0000256" key="1">
    <source>
        <dbReference type="ARBA" id="ARBA00022741"/>
    </source>
</evidence>
<dbReference type="AlphaFoldDB" id="A0A0P6XPW4"/>
<proteinExistence type="predicted"/>
<dbReference type="RefSeq" id="WP_054521131.1">
    <property type="nucleotide sequence ID" value="NZ_LGKO01000002.1"/>
</dbReference>
<dbReference type="PANTHER" id="PTHR11361">
    <property type="entry name" value="DNA MISMATCH REPAIR PROTEIN MUTS FAMILY MEMBER"/>
    <property type="match status" value="1"/>
</dbReference>
<dbReference type="InterPro" id="IPR027417">
    <property type="entry name" value="P-loop_NTPase"/>
</dbReference>
<comment type="caution">
    <text evidence="5">The sequence shown here is derived from an EMBL/GenBank/DDBJ whole genome shotgun (WGS) entry which is preliminary data.</text>
</comment>
<dbReference type="Pfam" id="PF00488">
    <property type="entry name" value="MutS_V"/>
    <property type="match status" value="1"/>
</dbReference>
<name>A0A0P6XPW4_9CHLR</name>
<evidence type="ECO:0000256" key="3">
    <source>
        <dbReference type="ARBA" id="ARBA00023125"/>
    </source>
</evidence>
<sequence>MVWTSMLFPTGAVDEIPNVISRPDFFEDLNLGQVIDAITEQKQEYDLKPFFYLPLHDIEVIRYRQEIFRDLENANTLNAIKTFAEKISLVRRYLNLAQKLYYKRQQEGWFLEAAVAYCQAVSGLVGDLEGAPLRSRGFLDFQTYLTTYVASPAFRSLHEEARALKHDLASIKYCVIIRGNWVGVRKYESEIDYSSEVERTFEKFKQGDTKGYRIDLPILSGVSHVEAQILDCVAKLYPDIFKRVEAYCLNHQNFVDPVISTFDREIQFFISYIDFMANLEAKGLNFCYPQLTKTKSIHAKDAFDIALAHKRLSEPGLVVPNDFYLERKERIIVVSGPNQGGKTTFARMFAQLHYLASLGCPVPGTEATLFLYDQIFTHFEKEESVRNLRGKLQDDLVRIHAILEEATSESILILNEVFTSTTLNDAIFLSKEVLKRVISLDAFCVFVTFIDELSTLSEQTVSMVSTVVPENPALRTFKIVRRPADGLAYAICIAEKYHLTYDLIKERIKE</sequence>
<feature type="domain" description="DNA mismatch repair proteins mutS family" evidence="4">
    <location>
        <begin position="329"/>
        <end position="510"/>
    </location>
</feature>